<accession>A0A345VIY4</accession>
<dbReference type="EMBL" id="CP022601">
    <property type="protein sequence ID" value="AXJ12686.1"/>
    <property type="molecule type" value="Genomic_DNA"/>
</dbReference>
<proteinExistence type="predicted"/>
<gene>
    <name evidence="1" type="ORF">Sp14A_07600</name>
</gene>
<name>A0A345VIY4_9STRE</name>
<organism evidence="1 2">
    <name type="scientific">Streptococcus pluranimalium</name>
    <dbReference type="NCBI Taxonomy" id="82348"/>
    <lineage>
        <taxon>Bacteria</taxon>
        <taxon>Bacillati</taxon>
        <taxon>Bacillota</taxon>
        <taxon>Bacilli</taxon>
        <taxon>Lactobacillales</taxon>
        <taxon>Streptococcaceae</taxon>
        <taxon>Streptococcus</taxon>
    </lineage>
</organism>
<reference evidence="1 2" key="1">
    <citation type="submission" date="2017-07" db="EMBL/GenBank/DDBJ databases">
        <title>Streptococcus pluranimalium as cause of bovine abortion.</title>
        <authorList>
            <person name="Rodriguez Campos S."/>
            <person name="Gobeli Brawand S."/>
            <person name="Brodard I."/>
            <person name="Rychener L."/>
            <person name="Perreten V."/>
        </authorList>
    </citation>
    <scope>NUCLEOTIDE SEQUENCE [LARGE SCALE GENOMIC DNA]</scope>
    <source>
        <strain evidence="1 2">14A0014</strain>
    </source>
</reference>
<dbReference type="Proteomes" id="UP000255411">
    <property type="component" value="Chromosome"/>
</dbReference>
<dbReference type="AlphaFoldDB" id="A0A345VIY4"/>
<sequence length="138" mass="16381">MTKKKIERISVIHREKILWLKWYFMRDKENPKYSVLECKMFDAAKNQDMLAYQKYATIKQITDIRVQTSPEDVLEAIKEVYVYNHMNVIGACQRILFISQSPAYDKLNKWFDTYSDLYFSVVPLPNMALYHQAATKSP</sequence>
<protein>
    <submittedName>
        <fullName evidence="1">Uncharacterized protein</fullName>
    </submittedName>
</protein>
<evidence type="ECO:0000313" key="2">
    <source>
        <dbReference type="Proteomes" id="UP000255411"/>
    </source>
</evidence>
<evidence type="ECO:0000313" key="1">
    <source>
        <dbReference type="EMBL" id="AXJ12686.1"/>
    </source>
</evidence>
<dbReference type="RefSeq" id="WP_115129952.1">
    <property type="nucleotide sequence ID" value="NZ_CP022601.1"/>
</dbReference>